<dbReference type="EMBL" id="OMOH01000002">
    <property type="protein sequence ID" value="SPF67593.1"/>
    <property type="molecule type" value="Genomic_DNA"/>
</dbReference>
<dbReference type="Gene3D" id="3.40.30.10">
    <property type="entry name" value="Glutaredoxin"/>
    <property type="match status" value="1"/>
</dbReference>
<keyword evidence="2" id="KW-1185">Reference proteome</keyword>
<dbReference type="AlphaFoldDB" id="A0A375HYD8"/>
<accession>A0A375HYD8</accession>
<dbReference type="InterPro" id="IPR053977">
    <property type="entry name" value="Rv2466c-like"/>
</dbReference>
<reference evidence="2" key="1">
    <citation type="submission" date="2018-02" db="EMBL/GenBank/DDBJ databases">
        <authorList>
            <person name="Hornung B."/>
        </authorList>
    </citation>
    <scope>NUCLEOTIDE SEQUENCE [LARGE SCALE GENOMIC DNA]</scope>
</reference>
<gene>
    <name evidence="1" type="ORF">PROPJV5_0550</name>
</gene>
<sequence length="238" mass="26366">MRRPVATAMRRPARRGHLCGGLRAGSVEAMTDTATPARPQTVGFWFDPLCPWAWMASRWMLEVERVRPVHTEFHVMSLSVLNEGRDLDPDYQAEMDRGWIGVRAAIGVEQAYGQDALRAFYTELGTRYHPRGETKGDIRVVRDALAALDLDTSIAEKATTDIWDEALRASHHAGMDPVGTDVGTPVIHINGKAMFGPVISPAPRGEEAGRLFDGVSLMTAYDGFFELKRTRTIGPVFE</sequence>
<dbReference type="Pfam" id="PF22234">
    <property type="entry name" value="Rv2466c-like"/>
    <property type="match status" value="1"/>
</dbReference>
<protein>
    <submittedName>
        <fullName evidence="1">Thioredoxin-like fold</fullName>
    </submittedName>
</protein>
<name>A0A375HYD8_9ACTN</name>
<dbReference type="Proteomes" id="UP000265962">
    <property type="component" value="Unassembled WGS sequence"/>
</dbReference>
<organism evidence="1 2">
    <name type="scientific">Propionibacterium ruminifibrarum</name>
    <dbReference type="NCBI Taxonomy" id="1962131"/>
    <lineage>
        <taxon>Bacteria</taxon>
        <taxon>Bacillati</taxon>
        <taxon>Actinomycetota</taxon>
        <taxon>Actinomycetes</taxon>
        <taxon>Propionibacteriales</taxon>
        <taxon>Propionibacteriaceae</taxon>
        <taxon>Propionibacterium</taxon>
    </lineage>
</organism>
<evidence type="ECO:0000313" key="1">
    <source>
        <dbReference type="EMBL" id="SPF67593.1"/>
    </source>
</evidence>
<dbReference type="InterPro" id="IPR036249">
    <property type="entry name" value="Thioredoxin-like_sf"/>
</dbReference>
<dbReference type="CDD" id="cd02972">
    <property type="entry name" value="DsbA_family"/>
    <property type="match status" value="1"/>
</dbReference>
<evidence type="ECO:0000313" key="2">
    <source>
        <dbReference type="Proteomes" id="UP000265962"/>
    </source>
</evidence>
<proteinExistence type="predicted"/>
<dbReference type="SUPFAM" id="SSF52833">
    <property type="entry name" value="Thioredoxin-like"/>
    <property type="match status" value="1"/>
</dbReference>